<dbReference type="PANTHER" id="PTHR10742:SF342">
    <property type="entry name" value="AMINE OXIDASE"/>
    <property type="match status" value="1"/>
</dbReference>
<accession>A0A8H7XN64</accession>
<dbReference type="InterPro" id="IPR050281">
    <property type="entry name" value="Flavin_monoamine_oxidase"/>
</dbReference>
<dbReference type="OrthoDB" id="7777654at2759"/>
<dbReference type="EMBL" id="JAFIQS010000018">
    <property type="protein sequence ID" value="KAG5162645.1"/>
    <property type="molecule type" value="Genomic_DNA"/>
</dbReference>
<evidence type="ECO:0000313" key="3">
    <source>
        <dbReference type="EMBL" id="KAG5162645.1"/>
    </source>
</evidence>
<dbReference type="Gene3D" id="3.90.660.10">
    <property type="match status" value="2"/>
</dbReference>
<evidence type="ECO:0000256" key="1">
    <source>
        <dbReference type="SAM" id="MobiDB-lite"/>
    </source>
</evidence>
<evidence type="ECO:0000259" key="2">
    <source>
        <dbReference type="Pfam" id="PF01593"/>
    </source>
</evidence>
<feature type="domain" description="Amine oxidase" evidence="2">
    <location>
        <begin position="123"/>
        <end position="543"/>
    </location>
</feature>
<feature type="compositionally biased region" description="Polar residues" evidence="1">
    <location>
        <begin position="83"/>
        <end position="92"/>
    </location>
</feature>
<reference evidence="3" key="1">
    <citation type="submission" date="2021-02" db="EMBL/GenBank/DDBJ databases">
        <title>Psilocybe cubensis genome.</title>
        <authorList>
            <person name="Mckernan K.J."/>
            <person name="Crawford S."/>
            <person name="Trippe A."/>
            <person name="Kane L.T."/>
            <person name="Mclaughlin S."/>
        </authorList>
    </citation>
    <scope>NUCLEOTIDE SEQUENCE [LARGE SCALE GENOMIC DNA]</scope>
    <source>
        <strain evidence="3">MGC-MH-2018</strain>
    </source>
</reference>
<dbReference type="SUPFAM" id="SSF51905">
    <property type="entry name" value="FAD/NAD(P)-binding domain"/>
    <property type="match status" value="1"/>
</dbReference>
<dbReference type="GO" id="GO:0009063">
    <property type="term" value="P:amino acid catabolic process"/>
    <property type="evidence" value="ECO:0007669"/>
    <property type="project" value="TreeGrafter"/>
</dbReference>
<dbReference type="Gene3D" id="3.50.50.60">
    <property type="entry name" value="FAD/NAD(P)-binding domain"/>
    <property type="match status" value="1"/>
</dbReference>
<dbReference type="Pfam" id="PF01593">
    <property type="entry name" value="Amino_oxidase"/>
    <property type="match status" value="2"/>
</dbReference>
<proteinExistence type="predicted"/>
<name>A0A8H7XN64_PSICU</name>
<feature type="domain" description="Amine oxidase" evidence="2">
    <location>
        <begin position="570"/>
        <end position="671"/>
    </location>
</feature>
<sequence>MPTSFHSKVAQHIVELELEKLRKRNPSLGYHQDKDKVSWEMLIDRGAHPRKRVPVPDSESLAQVSQAAHGVDPLFPDELPSSLPRSPVTTPETGLPGHKSPADLPRLPEVGITEPVAIIGAGVAGLRIAMMLKHLGIPYRVMEASERYGGRVFTYHFKKQDGEAESTQNYFDVGAMRFPDNAVNARTFELFEELDIKAGGGTGGKLVPYHLGTDDNIMLFNGRRGPAAFFEWVFNILLFLDIKKTVGEMSKNPLEDHFHDGVRNGGTVPDDYINRTYVKPNGDKLYGIDALLGAAWEPYKFLLAKDYKLGWEILMQHDSRSSRAHLLDIMRYPPEVVQWMETRDSGTNAYDDAFTESIIDSLEFDYPTGYDGQGEPGEVNWWCIEGGTEVLTKAMYKSLGIQPFVQTSQRVTAVYKNKPTTPDEKTTMGVIIQGLAELVPTKYSHVVSTIPLSCLRGVDLSRCELDYAQKTALRSLKYGTGVKVGIKFKTRWWQGQNFKKQGGSSKTDRQSRVVVYPSYGVDGPADTPGVLIATYTWNQDAFRFGSLIDPKDWGNSDDLHSASLDPNRQPSPSEAILLQHIYEDLAEIHGETAGWYREQTLDYYAYDWYHNQYSMGGYAFFNAGQFSDLYLHITKPASDGYLHFGGEAASSHHAWVAGALDSAWRCVWEILAKDGTPEQKKKFRKKYGASKEFDNIETAALQYYRGIYANSLEKADGNHGLFHFPGE</sequence>
<dbReference type="GO" id="GO:0001716">
    <property type="term" value="F:L-amino-acid oxidase activity"/>
    <property type="evidence" value="ECO:0007669"/>
    <property type="project" value="TreeGrafter"/>
</dbReference>
<dbReference type="InterPro" id="IPR002937">
    <property type="entry name" value="Amino_oxidase"/>
</dbReference>
<gene>
    <name evidence="3" type="ORF">JR316_012530</name>
</gene>
<dbReference type="SUPFAM" id="SSF54373">
    <property type="entry name" value="FAD-linked reductases, C-terminal domain"/>
    <property type="match status" value="1"/>
</dbReference>
<dbReference type="Gene3D" id="1.10.10.1620">
    <property type="match status" value="1"/>
</dbReference>
<organism evidence="3">
    <name type="scientific">Psilocybe cubensis</name>
    <name type="common">Psychedelic mushroom</name>
    <name type="synonym">Stropharia cubensis</name>
    <dbReference type="NCBI Taxonomy" id="181762"/>
    <lineage>
        <taxon>Eukaryota</taxon>
        <taxon>Fungi</taxon>
        <taxon>Dikarya</taxon>
        <taxon>Basidiomycota</taxon>
        <taxon>Agaricomycotina</taxon>
        <taxon>Agaricomycetes</taxon>
        <taxon>Agaricomycetidae</taxon>
        <taxon>Agaricales</taxon>
        <taxon>Agaricineae</taxon>
        <taxon>Strophariaceae</taxon>
        <taxon>Psilocybe</taxon>
    </lineage>
</organism>
<dbReference type="AlphaFoldDB" id="A0A8H7XN64"/>
<protein>
    <recommendedName>
        <fullName evidence="2">Amine oxidase domain-containing protein</fullName>
    </recommendedName>
</protein>
<feature type="region of interest" description="Disordered" evidence="1">
    <location>
        <begin position="73"/>
        <end position="102"/>
    </location>
</feature>
<dbReference type="PANTHER" id="PTHR10742">
    <property type="entry name" value="FLAVIN MONOAMINE OXIDASE"/>
    <property type="match status" value="1"/>
</dbReference>
<comment type="caution">
    <text evidence="3">The sequence shown here is derived from an EMBL/GenBank/DDBJ whole genome shotgun (WGS) entry which is preliminary data.</text>
</comment>
<dbReference type="InterPro" id="IPR036188">
    <property type="entry name" value="FAD/NAD-bd_sf"/>
</dbReference>